<comment type="catalytic activity">
    <reaction evidence="1">
        <text>Thiol-dependent hydrolysis of ester, thioester, amide, peptide and isopeptide bonds formed by the C-terminal Gly of ubiquitin (a 76-residue protein attached to proteins as an intracellular targeting signal).</text>
        <dbReference type="EC" id="3.4.19.12"/>
    </reaction>
</comment>
<reference evidence="13" key="1">
    <citation type="submission" date="2021-05" db="EMBL/GenBank/DDBJ databases">
        <title>A free-living protist that lacks canonical eukaryotic 1 DNA replication and segregation systems.</title>
        <authorList>
            <person name="Salas-Leiva D.E."/>
            <person name="Tromer E.C."/>
            <person name="Curtis B.A."/>
            <person name="Jerlstrom-Hultqvist J."/>
            <person name="Kolisko M."/>
            <person name="Yi Z."/>
            <person name="Salas-Leiva J.S."/>
            <person name="Gallot-Lavallee L."/>
            <person name="Kops G.J.P.L."/>
            <person name="Archibald J.M."/>
            <person name="Simpson A.G.B."/>
            <person name="Roger A.J."/>
        </authorList>
    </citation>
    <scope>NUCLEOTIDE SEQUENCE</scope>
    <source>
        <strain evidence="13">BICM</strain>
    </source>
</reference>
<evidence type="ECO:0000259" key="10">
    <source>
        <dbReference type="PROSITE" id="PS50030"/>
    </source>
</evidence>
<dbReference type="PANTHER" id="PTHR24006">
    <property type="entry name" value="UBIQUITIN CARBOXYL-TERMINAL HYDROLASE"/>
    <property type="match status" value="1"/>
</dbReference>
<dbReference type="InterPro" id="IPR001394">
    <property type="entry name" value="Peptidase_C19_UCH"/>
</dbReference>
<gene>
    <name evidence="13" type="ORF">J8273_6232</name>
</gene>
<evidence type="ECO:0000256" key="1">
    <source>
        <dbReference type="ARBA" id="ARBA00000707"/>
    </source>
</evidence>
<evidence type="ECO:0000259" key="12">
    <source>
        <dbReference type="PROSITE" id="PS50271"/>
    </source>
</evidence>
<organism evidence="13 14">
    <name type="scientific">Carpediemonas membranifera</name>
    <dbReference type="NCBI Taxonomy" id="201153"/>
    <lineage>
        <taxon>Eukaryota</taxon>
        <taxon>Metamonada</taxon>
        <taxon>Carpediemonas-like organisms</taxon>
        <taxon>Carpediemonas</taxon>
    </lineage>
</organism>
<dbReference type="GO" id="GO:0005634">
    <property type="term" value="C:nucleus"/>
    <property type="evidence" value="ECO:0007669"/>
    <property type="project" value="TreeGrafter"/>
</dbReference>
<dbReference type="InterPro" id="IPR013083">
    <property type="entry name" value="Znf_RING/FYVE/PHD"/>
</dbReference>
<name>A0A8J6B2B2_9EUKA</name>
<keyword evidence="8" id="KW-0862">Zinc</keyword>
<keyword evidence="4" id="KW-0645">Protease</keyword>
<feature type="domain" description="UBP-type" evidence="12">
    <location>
        <begin position="149"/>
        <end position="265"/>
    </location>
</feature>
<dbReference type="EC" id="3.4.19.12" evidence="3"/>
<evidence type="ECO:0000259" key="11">
    <source>
        <dbReference type="PROSITE" id="PS50235"/>
    </source>
</evidence>
<keyword evidence="6 9" id="KW-0863">Zinc-finger</keyword>
<evidence type="ECO:0000256" key="6">
    <source>
        <dbReference type="ARBA" id="ARBA00022771"/>
    </source>
</evidence>
<dbReference type="Pfam" id="PF17807">
    <property type="entry name" value="zf-UBP_var"/>
    <property type="match status" value="1"/>
</dbReference>
<dbReference type="InterPro" id="IPR015940">
    <property type="entry name" value="UBA"/>
</dbReference>
<evidence type="ECO:0000256" key="3">
    <source>
        <dbReference type="ARBA" id="ARBA00012759"/>
    </source>
</evidence>
<accession>A0A8J6B2B2</accession>
<dbReference type="PROSITE" id="PS50271">
    <property type="entry name" value="ZF_UBP"/>
    <property type="match status" value="1"/>
</dbReference>
<dbReference type="Pfam" id="PF02148">
    <property type="entry name" value="zf-UBP"/>
    <property type="match status" value="1"/>
</dbReference>
<dbReference type="InterPro" id="IPR028889">
    <property type="entry name" value="USP"/>
</dbReference>
<dbReference type="Proteomes" id="UP000717585">
    <property type="component" value="Unassembled WGS sequence"/>
</dbReference>
<proteinExistence type="inferred from homology"/>
<comment type="similarity">
    <text evidence="2">Belongs to the peptidase C19 family.</text>
</comment>
<dbReference type="Gene3D" id="3.90.70.10">
    <property type="entry name" value="Cysteine proteinases"/>
    <property type="match status" value="1"/>
</dbReference>
<dbReference type="GO" id="GO:0016579">
    <property type="term" value="P:protein deubiquitination"/>
    <property type="evidence" value="ECO:0007669"/>
    <property type="project" value="InterPro"/>
</dbReference>
<dbReference type="Gene3D" id="3.30.40.10">
    <property type="entry name" value="Zinc/RING finger domain, C3HC4 (zinc finger)"/>
    <property type="match status" value="2"/>
</dbReference>
<dbReference type="InterPro" id="IPR050164">
    <property type="entry name" value="Peptidase_C19"/>
</dbReference>
<dbReference type="PROSITE" id="PS50030">
    <property type="entry name" value="UBA"/>
    <property type="match status" value="2"/>
</dbReference>
<evidence type="ECO:0000256" key="2">
    <source>
        <dbReference type="ARBA" id="ARBA00009085"/>
    </source>
</evidence>
<keyword evidence="13" id="KW-0378">Hydrolase</keyword>
<dbReference type="SMART" id="SM00290">
    <property type="entry name" value="ZnF_UBP"/>
    <property type="match status" value="1"/>
</dbReference>
<dbReference type="InterPro" id="IPR001607">
    <property type="entry name" value="Znf_UBP"/>
</dbReference>
<evidence type="ECO:0000256" key="5">
    <source>
        <dbReference type="ARBA" id="ARBA00022723"/>
    </source>
</evidence>
<feature type="domain" description="UBA" evidence="10">
    <location>
        <begin position="594"/>
        <end position="633"/>
    </location>
</feature>
<evidence type="ECO:0000256" key="7">
    <source>
        <dbReference type="ARBA" id="ARBA00022807"/>
    </source>
</evidence>
<evidence type="ECO:0000313" key="14">
    <source>
        <dbReference type="Proteomes" id="UP000717585"/>
    </source>
</evidence>
<protein>
    <recommendedName>
        <fullName evidence="3">ubiquitinyl hydrolase 1</fullName>
        <ecNumber evidence="3">3.4.19.12</ecNumber>
    </recommendedName>
</protein>
<dbReference type="GO" id="GO:0005829">
    <property type="term" value="C:cytosol"/>
    <property type="evidence" value="ECO:0007669"/>
    <property type="project" value="TreeGrafter"/>
</dbReference>
<dbReference type="InterPro" id="IPR041432">
    <property type="entry name" value="UBP13_Znf-UBP_var"/>
</dbReference>
<feature type="domain" description="UBA" evidence="10">
    <location>
        <begin position="544"/>
        <end position="584"/>
    </location>
</feature>
<dbReference type="Gene3D" id="1.10.8.10">
    <property type="entry name" value="DNA helicase RuvA subunit, C-terminal domain"/>
    <property type="match status" value="2"/>
</dbReference>
<evidence type="ECO:0000256" key="8">
    <source>
        <dbReference type="ARBA" id="ARBA00022833"/>
    </source>
</evidence>
<dbReference type="AlphaFoldDB" id="A0A8J6B2B2"/>
<dbReference type="EMBL" id="JAHDYR010000053">
    <property type="protein sequence ID" value="KAG9391472.1"/>
    <property type="molecule type" value="Genomic_DNA"/>
</dbReference>
<keyword evidence="5" id="KW-0479">Metal-binding</keyword>
<dbReference type="PANTHER" id="PTHR24006:SF664">
    <property type="entry name" value="UBIQUITIN CARBOXYL-TERMINAL HYDROLASE"/>
    <property type="match status" value="1"/>
</dbReference>
<dbReference type="InterPro" id="IPR018200">
    <property type="entry name" value="USP_CS"/>
</dbReference>
<dbReference type="GO" id="GO:0004843">
    <property type="term" value="F:cysteine-type deubiquitinase activity"/>
    <property type="evidence" value="ECO:0007669"/>
    <property type="project" value="UniProtKB-EC"/>
</dbReference>
<keyword evidence="7" id="KW-0788">Thiol protease</keyword>
<dbReference type="Pfam" id="PF00443">
    <property type="entry name" value="UCH"/>
    <property type="match status" value="1"/>
</dbReference>
<dbReference type="FunFam" id="3.30.40.10:FF:000396">
    <property type="entry name" value="Ubiquitin carboxyl-terminal hydrolase"/>
    <property type="match status" value="1"/>
</dbReference>
<feature type="domain" description="USP" evidence="11">
    <location>
        <begin position="300"/>
        <end position="723"/>
    </location>
</feature>
<comment type="caution">
    <text evidence="13">The sequence shown here is derived from an EMBL/GenBank/DDBJ whole genome shotgun (WGS) entry which is preliminary data.</text>
</comment>
<dbReference type="PROSITE" id="PS00973">
    <property type="entry name" value="USP_2"/>
    <property type="match status" value="1"/>
</dbReference>
<evidence type="ECO:0000256" key="9">
    <source>
        <dbReference type="PROSITE-ProRule" id="PRU00502"/>
    </source>
</evidence>
<keyword evidence="14" id="KW-1185">Reference proteome</keyword>
<dbReference type="GO" id="GO:0006508">
    <property type="term" value="P:proteolysis"/>
    <property type="evidence" value="ECO:0007669"/>
    <property type="project" value="UniProtKB-KW"/>
</dbReference>
<dbReference type="SUPFAM" id="SSF57850">
    <property type="entry name" value="RING/U-box"/>
    <property type="match status" value="1"/>
</dbReference>
<dbReference type="OrthoDB" id="361536at2759"/>
<sequence>MDPQEHESSFTRFQVLENFQPRVVCEPHKKYCAYCFETERATEGLYLCLECDIALCKEHLHIHAERTKHMGYCHRLLEVENLPQGPATKLEVKPSIKTKSTVTFFDYGSFKNYPLDSCPANIGTLCRQLDEAVDFDSAAAEKGWEFQKSTCPHVDSLDQKPLAPVDTSQPHCHAEGCDQTDNLWLCLTCGHLACGRANYDGTGGKGHALEHFKQTGHPLSVKLGSLSADSNDVHCYACDDEVTDDSLVSHLNGLGLDISKLSATEKTLTQLTVDQNNNLDLLSTLEGGTDLKPAHGPWVLGLHNAGNLCYASSVTQAILLNPEVRTSFPLTTHFAQCTQPSPYSCVKCQLARLRAALEPGVPRSEIEPHTADLVRVTAPMLCTGEEQGRQQDAMEFAGQLFTALDQHLLGKHGPWHFTMRYRMECTACGSVLYRTGQQETELPLFVADVQDGAAVQQMITAFFQPAAVEYRCESCGCRACTQTASMEQFPELLVVTAKRFSFDAAYQPVKLLTPLTPATSLELGKHAATEPPAAEKPMEAFPTKPNDQVLYQLINMGFDPVLSEKAAMLSGDSLEKALDLIDQPKQLEDVSVAPASSNSVARIVEFGFTQDQAEYALSNIPEVEGAINWLLEHPDFVVPAKKPTPYPAPGFYRYELVSTVTHRGRDTGSGHYVAHRLVDGSKLVSEGVGSDAGKVWVVANDTKVAVVEKPPLHMAYMYIYQRVPEPH</sequence>
<dbReference type="PROSITE" id="PS50235">
    <property type="entry name" value="USP_3"/>
    <property type="match status" value="1"/>
</dbReference>
<evidence type="ECO:0000313" key="13">
    <source>
        <dbReference type="EMBL" id="KAG9391472.1"/>
    </source>
</evidence>
<dbReference type="SUPFAM" id="SSF54001">
    <property type="entry name" value="Cysteine proteinases"/>
    <property type="match status" value="1"/>
</dbReference>
<dbReference type="InterPro" id="IPR038765">
    <property type="entry name" value="Papain-like_cys_pep_sf"/>
</dbReference>
<dbReference type="GO" id="GO:0008270">
    <property type="term" value="F:zinc ion binding"/>
    <property type="evidence" value="ECO:0007669"/>
    <property type="project" value="UniProtKB-KW"/>
</dbReference>
<evidence type="ECO:0000256" key="4">
    <source>
        <dbReference type="ARBA" id="ARBA00022670"/>
    </source>
</evidence>